<keyword evidence="1" id="KW-0496">Mitochondrion</keyword>
<organism evidence="1">
    <name type="scientific">Phalansterium sp. PJK-2012</name>
    <dbReference type="NCBI Taxonomy" id="1267188"/>
    <lineage>
        <taxon>Eukaryota</taxon>
        <taxon>Amoebozoa</taxon>
        <taxon>Evosea</taxon>
        <taxon>Variosea</taxon>
        <taxon>Phalansterium</taxon>
    </lineage>
</organism>
<accession>T1QDX9</accession>
<protein>
    <submittedName>
        <fullName evidence="1">Uncharacterized protein</fullName>
    </submittedName>
</protein>
<geneLocation type="mitochondrion" evidence="1"/>
<dbReference type="EMBL" id="KC121006">
    <property type="protein sequence ID" value="AFZ64075.1"/>
    <property type="molecule type" value="Genomic_DNA"/>
</dbReference>
<evidence type="ECO:0000313" key="1">
    <source>
        <dbReference type="EMBL" id="AFZ64075.1"/>
    </source>
</evidence>
<proteinExistence type="predicted"/>
<name>T1QDX9_9EUKA</name>
<sequence>MILFYNIIDTNFFGVELLMAILCMNFYFHELRVSLKEYTIVLEDIGEKELSEWEHRSVLTEEELAKMELEENKLILGITKMYSLTEERFVNFSVFILIQHGNESSLLKRGVYVNICPSHYKHCFFIRSSQFQSAKGKNAKYNDDGGMFLSDPRLFFDIFNAATRKIEIDECNSSKKKEETKNDIFLANVFAREEYLIEVEHPSRDSVNEITNIVRDIIKKDDTIKIRSTVVDGLNLMVGIMKEIYASDFGPLFNQNYDPHRKPN</sequence>
<dbReference type="AlphaFoldDB" id="T1QDX9"/>
<reference evidence="1" key="1">
    <citation type="journal article" date="2013" name="Protist Genomics">
        <title>The complete mitochondrial genome from an unidentified Phalansterium species.</title>
        <authorList>
            <person name="Pombert J.-F."/>
            <person name="Smirnov A."/>
            <person name="James E.R."/>
            <person name="Janouskovec J."/>
            <person name="Gray M.W."/>
            <person name="Keeling P.J."/>
        </authorList>
    </citation>
    <scope>NUCLEOTIDE SEQUENCE</scope>
    <source>
        <strain evidence="1">UTEX1284</strain>
    </source>
</reference>
<gene>
    <name evidence="1" type="primary">orf264a</name>
</gene>